<organism evidence="2 3">
    <name type="scientific">Rhizobium oryziradicis</name>
    <dbReference type="NCBI Taxonomy" id="1867956"/>
    <lineage>
        <taxon>Bacteria</taxon>
        <taxon>Pseudomonadati</taxon>
        <taxon>Pseudomonadota</taxon>
        <taxon>Alphaproteobacteria</taxon>
        <taxon>Hyphomicrobiales</taxon>
        <taxon>Rhizobiaceae</taxon>
        <taxon>Rhizobium/Agrobacterium group</taxon>
        <taxon>Rhizobium</taxon>
    </lineage>
</organism>
<dbReference type="Gene3D" id="3.90.550.10">
    <property type="entry name" value="Spore Coat Polysaccharide Biosynthesis Protein SpsA, Chain A"/>
    <property type="match status" value="1"/>
</dbReference>
<comment type="caution">
    <text evidence="2">The sequence shown here is derived from an EMBL/GenBank/DDBJ whole genome shotgun (WGS) entry which is preliminary data.</text>
</comment>
<evidence type="ECO:0000313" key="2">
    <source>
        <dbReference type="EMBL" id="OLP46927.1"/>
    </source>
</evidence>
<keyword evidence="2" id="KW-0808">Transferase</keyword>
<dbReference type="PANTHER" id="PTHR43179:SF7">
    <property type="entry name" value="RHAMNOSYLTRANSFERASE WBBL"/>
    <property type="match status" value="1"/>
</dbReference>
<reference evidence="2 3" key="1">
    <citation type="submission" date="2016-09" db="EMBL/GenBank/DDBJ databases">
        <title>Rhizobium oryziradicis sp. nov., isolated from the root of rice.</title>
        <authorList>
            <person name="Zhao J."/>
            <person name="Zhang X."/>
        </authorList>
    </citation>
    <scope>NUCLEOTIDE SEQUENCE [LARGE SCALE GENOMIC DNA]</scope>
    <source>
        <strain evidence="2 3">N19</strain>
    </source>
</reference>
<keyword evidence="3" id="KW-1185">Reference proteome</keyword>
<dbReference type="PANTHER" id="PTHR43179">
    <property type="entry name" value="RHAMNOSYLTRANSFERASE WBBL"/>
    <property type="match status" value="1"/>
</dbReference>
<dbReference type="AlphaFoldDB" id="A0A1Q8ZXY4"/>
<dbReference type="Pfam" id="PF00535">
    <property type="entry name" value="Glycos_transf_2"/>
    <property type="match status" value="1"/>
</dbReference>
<accession>A0A1Q8ZXY4</accession>
<dbReference type="CDD" id="cd04186">
    <property type="entry name" value="GT_2_like_c"/>
    <property type="match status" value="1"/>
</dbReference>
<dbReference type="GO" id="GO:0016740">
    <property type="term" value="F:transferase activity"/>
    <property type="evidence" value="ECO:0007669"/>
    <property type="project" value="UniProtKB-KW"/>
</dbReference>
<dbReference type="EMBL" id="MKIM01000017">
    <property type="protein sequence ID" value="OLP46927.1"/>
    <property type="molecule type" value="Genomic_DNA"/>
</dbReference>
<dbReference type="InterPro" id="IPR029044">
    <property type="entry name" value="Nucleotide-diphossugar_trans"/>
</dbReference>
<name>A0A1Q8ZXY4_9HYPH</name>
<dbReference type="Proteomes" id="UP000186894">
    <property type="component" value="Unassembled WGS sequence"/>
</dbReference>
<sequence length="285" mass="31396">MMNDEFRLEDVTVVSVCYNSSEIIGGLIDSLPPAVSLVLVDNGGTNIFPAFAPDRRVNIVRMAQNEGFGRGCNAGAAEASTPYLLFLNPDVRVEEGAIEALLRAAQAYPEASAFNPRLINSDGGAYFKRRSYLLPRSQHLKRGWPDADCQVPVLSGAAIFVKKQLFDRIGGFDPKIFLYHEDDDLSLRLKALGPLMFVRDAGVVHAKGYSSGRSPAVASFKAFHMAQSRIYTGKKHHRPVPLLSAAWHCFVSSLLPFNWFSSRRRAKLGGFCRGVCSMRKGNDLN</sequence>
<dbReference type="InterPro" id="IPR001173">
    <property type="entry name" value="Glyco_trans_2-like"/>
</dbReference>
<protein>
    <submittedName>
        <fullName evidence="2">Glycosyl transferase</fullName>
    </submittedName>
</protein>
<gene>
    <name evidence="2" type="ORF">BJF95_02190</name>
</gene>
<dbReference type="SUPFAM" id="SSF53448">
    <property type="entry name" value="Nucleotide-diphospho-sugar transferases"/>
    <property type="match status" value="1"/>
</dbReference>
<feature type="domain" description="Glycosyltransferase 2-like" evidence="1">
    <location>
        <begin position="12"/>
        <end position="169"/>
    </location>
</feature>
<evidence type="ECO:0000313" key="3">
    <source>
        <dbReference type="Proteomes" id="UP000186894"/>
    </source>
</evidence>
<evidence type="ECO:0000259" key="1">
    <source>
        <dbReference type="Pfam" id="PF00535"/>
    </source>
</evidence>
<dbReference type="STRING" id="1867956.BJF95_02190"/>
<proteinExistence type="predicted"/>